<dbReference type="Proteomes" id="UP000784294">
    <property type="component" value="Unassembled WGS sequence"/>
</dbReference>
<feature type="compositionally biased region" description="Low complexity" evidence="1">
    <location>
        <begin position="122"/>
        <end position="134"/>
    </location>
</feature>
<proteinExistence type="predicted"/>
<sequence>MEFTDHPALRLRATRSLYNQPAGWYIERDEQISNEEQPQSNVSFKSPTSLSGQNSASSQTVQPNQISSNLAGRYDNSERRDVCQSGRDGAILGTRQCGLSEVDTANSTSNTPALSQNGPTTSLSDDLSDISGGSNFQADRPVDVGDSNEEINSTEVGRTNGARVRMTNGDVEIKLVLENEFLSPYIIRPTFEPCLQDKITSAAEHKEDLNEVFYQFQEINSFSRRRSSRLSSLRRKRFDNGLSVGSNRAGSSAGSSQENQRERRLAIDKDEFLLTPSRSSAEQGPSSLLSSSSSSPSSSLSTSTLSLVIDTVAPSCPSPILRKNELQHTDCFAQPKVRLDGDDSRLAEKPKNSFQKFPFRAIIAGKEAWTTDSTNLPELSPLMVGQKSEQSELSPKTKENRKFLIQNCSQGWSAENGSDADSADRQSLMTHESTKGIFCTSVSNKSEFQLNGLAKPVEGINGNCEAIWIKGKQNEVASETATAGQTCAKSAHQLTSTKMAGMTLKELSLQPKNGVLTAPNGDEINGFSFNGLSDETKVKRSGSSWQAGQLTPETVALATSRDCK</sequence>
<dbReference type="AlphaFoldDB" id="A0A3S5FFW7"/>
<feature type="compositionally biased region" description="Low complexity" evidence="1">
    <location>
        <begin position="285"/>
        <end position="300"/>
    </location>
</feature>
<dbReference type="EMBL" id="CAAALY010247619">
    <property type="protein sequence ID" value="VEL34418.1"/>
    <property type="molecule type" value="Genomic_DNA"/>
</dbReference>
<feature type="region of interest" description="Disordered" evidence="1">
    <location>
        <begin position="31"/>
        <end position="87"/>
    </location>
</feature>
<evidence type="ECO:0000313" key="3">
    <source>
        <dbReference type="Proteomes" id="UP000784294"/>
    </source>
</evidence>
<evidence type="ECO:0000256" key="1">
    <source>
        <dbReference type="SAM" id="MobiDB-lite"/>
    </source>
</evidence>
<feature type="region of interest" description="Disordered" evidence="1">
    <location>
        <begin position="103"/>
        <end position="159"/>
    </location>
</feature>
<feature type="compositionally biased region" description="Polar residues" evidence="1">
    <location>
        <begin position="34"/>
        <end position="70"/>
    </location>
</feature>
<protein>
    <submittedName>
        <fullName evidence="2">Uncharacterized protein</fullName>
    </submittedName>
</protein>
<feature type="compositionally biased region" description="Polar residues" evidence="1">
    <location>
        <begin position="103"/>
        <end position="121"/>
    </location>
</feature>
<keyword evidence="3" id="KW-1185">Reference proteome</keyword>
<feature type="region of interest" description="Disordered" evidence="1">
    <location>
        <begin position="241"/>
        <end position="262"/>
    </location>
</feature>
<organism evidence="2 3">
    <name type="scientific">Protopolystoma xenopodis</name>
    <dbReference type="NCBI Taxonomy" id="117903"/>
    <lineage>
        <taxon>Eukaryota</taxon>
        <taxon>Metazoa</taxon>
        <taxon>Spiralia</taxon>
        <taxon>Lophotrochozoa</taxon>
        <taxon>Platyhelminthes</taxon>
        <taxon>Monogenea</taxon>
        <taxon>Polyopisthocotylea</taxon>
        <taxon>Polystomatidea</taxon>
        <taxon>Polystomatidae</taxon>
        <taxon>Protopolystoma</taxon>
    </lineage>
</organism>
<comment type="caution">
    <text evidence="2">The sequence shown here is derived from an EMBL/GenBank/DDBJ whole genome shotgun (WGS) entry which is preliminary data.</text>
</comment>
<feature type="region of interest" description="Disordered" evidence="1">
    <location>
        <begin position="276"/>
        <end position="300"/>
    </location>
</feature>
<accession>A0A3S5FFW7</accession>
<feature type="compositionally biased region" description="Low complexity" evidence="1">
    <location>
        <begin position="243"/>
        <end position="256"/>
    </location>
</feature>
<evidence type="ECO:0000313" key="2">
    <source>
        <dbReference type="EMBL" id="VEL34418.1"/>
    </source>
</evidence>
<gene>
    <name evidence="2" type="ORF">PXEA_LOCUS27858</name>
</gene>
<name>A0A3S5FFW7_9PLAT</name>
<reference evidence="2" key="1">
    <citation type="submission" date="2018-11" db="EMBL/GenBank/DDBJ databases">
        <authorList>
            <consortium name="Pathogen Informatics"/>
        </authorList>
    </citation>
    <scope>NUCLEOTIDE SEQUENCE</scope>
</reference>